<evidence type="ECO:0000256" key="2">
    <source>
        <dbReference type="SAM" id="MobiDB-lite"/>
    </source>
</evidence>
<gene>
    <name evidence="4" type="primary">OSJNBb0008G24.5</name>
</gene>
<dbReference type="ESTHER" id="orysa-Q7F2K5">
    <property type="family name" value="AlphaBeta_hydrolase"/>
</dbReference>
<name>Q7F2K5_ORYSJ</name>
<dbReference type="AlphaFoldDB" id="Q7F2K5"/>
<feature type="compositionally biased region" description="Polar residues" evidence="2">
    <location>
        <begin position="426"/>
        <end position="436"/>
    </location>
</feature>
<feature type="region of interest" description="Disordered" evidence="2">
    <location>
        <begin position="426"/>
        <end position="451"/>
    </location>
</feature>
<dbReference type="SUPFAM" id="SSF53474">
    <property type="entry name" value="alpha/beta-Hydrolases"/>
    <property type="match status" value="1"/>
</dbReference>
<feature type="transmembrane region" description="Helical" evidence="3">
    <location>
        <begin position="32"/>
        <end position="54"/>
    </location>
</feature>
<dbReference type="PANTHER" id="PTHR10794">
    <property type="entry name" value="ABHYDROLASE DOMAIN-CONTAINING PROTEIN"/>
    <property type="match status" value="1"/>
</dbReference>
<sequence length="451" mass="50080">MEAVAGGGGGGGGESVGELLLRAAAMVPAEHYALAALAVVSVLAYGFLELHFLGDLLRGFRGGRVELTFHPASEIYHRVASKCRSLHGRYLATPWLASPHLQTLFLGISGRPPSFTYKRMQIELQHPEVTGIAKKTEALNEDDVPVHNQNIKDLSPSHQQNSETNMHLLLLCPYAHEIWKTYVKHMAYSMATKGCNTVVSNHRGLGGVSITSDCLYNAGWTEDLREVINYLHHKYPKAPMLCVGTSIGANIVKFIHLATYTNETEMLLMPLFPDEETSNILEKKVGDRFISRKLVQRFYDKALAFGLKGYAKLHEPVLVRLANWEGIKKSRSIREFDHHATCMVAKYEAQDHILRSSLESSIDKSPYVNVMEDGMIAPVTDDGPCDDITPSHQVNDIKQDNGDFTQQNEHTREVDDKNITEVNAMPSQSPEQSAGQQVEEHYVGKSSGIIC</sequence>
<evidence type="ECO:0000313" key="4">
    <source>
        <dbReference type="EMBL" id="BAB86535.1"/>
    </source>
</evidence>
<keyword evidence="3" id="KW-0472">Membrane</keyword>
<dbReference type="InterPro" id="IPR050960">
    <property type="entry name" value="AB_hydrolase_4_sf"/>
</dbReference>
<dbReference type="EMBL" id="AP003566">
    <property type="protein sequence ID" value="BAB86535.1"/>
    <property type="molecule type" value="Genomic_DNA"/>
</dbReference>
<dbReference type="InterPro" id="IPR012020">
    <property type="entry name" value="ABHD4"/>
</dbReference>
<organism evidence="4">
    <name type="scientific">Oryza sativa subsp. japonica</name>
    <name type="common">Rice</name>
    <dbReference type="NCBI Taxonomy" id="39947"/>
    <lineage>
        <taxon>Eukaryota</taxon>
        <taxon>Viridiplantae</taxon>
        <taxon>Streptophyta</taxon>
        <taxon>Embryophyta</taxon>
        <taxon>Tracheophyta</taxon>
        <taxon>Spermatophyta</taxon>
        <taxon>Magnoliopsida</taxon>
        <taxon>Liliopsida</taxon>
        <taxon>Poales</taxon>
        <taxon>Poaceae</taxon>
        <taxon>BOP clade</taxon>
        <taxon>Oryzoideae</taxon>
        <taxon>Oryzeae</taxon>
        <taxon>Oryzinae</taxon>
        <taxon>Oryza</taxon>
        <taxon>Oryza sativa</taxon>
    </lineage>
</organism>
<evidence type="ECO:0000256" key="3">
    <source>
        <dbReference type="SAM" id="Phobius"/>
    </source>
</evidence>
<dbReference type="Gene3D" id="3.40.50.1820">
    <property type="entry name" value="alpha/beta hydrolase"/>
    <property type="match status" value="1"/>
</dbReference>
<dbReference type="PANTHER" id="PTHR10794:SF63">
    <property type="entry name" value="ALPHA_BETA HYDROLASE 1, ISOFORM A"/>
    <property type="match status" value="1"/>
</dbReference>
<dbReference type="PIRSF" id="PIRSF005211">
    <property type="entry name" value="Ab_hydro_YheT"/>
    <property type="match status" value="1"/>
</dbReference>
<reference evidence="4" key="1">
    <citation type="submission" date="2001-05" db="EMBL/GenBank/DDBJ databases">
        <title>Oryza sativa (japonica cultivar-group) genomic DNA, chromosome 1, BAC clone:OSJNBb0008G24.</title>
        <authorList>
            <person name="Sasaki T."/>
            <person name="Matsumoto T."/>
            <person name="Yamamoto K."/>
        </authorList>
    </citation>
    <scope>NUCLEOTIDE SEQUENCE</scope>
</reference>
<dbReference type="InterPro" id="IPR029058">
    <property type="entry name" value="AB_hydrolase_fold"/>
</dbReference>
<keyword evidence="3" id="KW-0812">Transmembrane</keyword>
<evidence type="ECO:0000256" key="1">
    <source>
        <dbReference type="ARBA" id="ARBA00010884"/>
    </source>
</evidence>
<keyword evidence="3" id="KW-1133">Transmembrane helix</keyword>
<proteinExistence type="inferred from homology"/>
<comment type="similarity">
    <text evidence="1">Belongs to the AB hydrolase superfamily. AB hydrolase 4 family.</text>
</comment>
<protein>
    <submittedName>
        <fullName evidence="4">OSJNBb0008G24.5 protein</fullName>
    </submittedName>
</protein>
<accession>Q7F2K5</accession>